<keyword evidence="6" id="KW-0946">Virion</keyword>
<dbReference type="OrthoDB" id="11035at10239"/>
<proteinExistence type="inferred from homology"/>
<reference evidence="14 15" key="1">
    <citation type="submission" date="2011-10" db="EMBL/GenBank/DDBJ databases">
        <authorList>
            <person name="Darby A."/>
        </authorList>
    </citation>
    <scope>NUCLEOTIDE SEQUENCE [LARGE SCALE GENOMIC DNA]</scope>
    <source>
        <strain evidence="14">Red squirrel UK</strain>
    </source>
</reference>
<organism evidence="14 15">
    <name type="scientific">Squirrelpox virus</name>
    <dbReference type="NCBI Taxonomy" id="240426"/>
    <lineage>
        <taxon>Viruses</taxon>
        <taxon>Varidnaviria</taxon>
        <taxon>Bamfordvirae</taxon>
        <taxon>Nucleocytoviricota</taxon>
        <taxon>Pokkesviricetes</taxon>
        <taxon>Chitovirales</taxon>
        <taxon>Poxviridae</taxon>
        <taxon>Chordopoxvirinae</taxon>
        <taxon>Sciuripoxvirus</taxon>
        <taxon>Sciuripoxvirus squirrelpox</taxon>
    </lineage>
</organism>
<dbReference type="Proteomes" id="UP000144311">
    <property type="component" value="Segment"/>
</dbReference>
<dbReference type="EMBL" id="HE601899">
    <property type="protein sequence ID" value="CCD83213.1"/>
    <property type="molecule type" value="Genomic_DNA"/>
</dbReference>
<dbReference type="GO" id="GO:0044167">
    <property type="term" value="C:host cell endoplasmic reticulum membrane"/>
    <property type="evidence" value="ECO:0007669"/>
    <property type="project" value="UniProtKB-SubCell"/>
</dbReference>
<comment type="similarity">
    <text evidence="12">Belongs to the orthopoxvirus OPG070 family.</text>
</comment>
<sequence>MVDPNRHDVHATAQNRHPNQETFFTRGLSPLMKHTYLYHDYAYGWVPETAVWSSRFADLDLTDYRPVTLGLLKKLEFMLSLYKGPVPDYEPKLNTEFVANGSFSGRYVSFLRRFAILPQDEFISFLLLTSMPAFNLLFWFRNTAFDIARHSLFSQVYTTPERHVELARYFRASGDYKPLFSRLDADATYTQPLTNVARISVPGKRVTPSEYESLANLSTILYFTRYDPALMLLAFYVPGLSITTEITPAVEFLMERLSLTREQVVLV</sequence>
<evidence type="ECO:0000256" key="12">
    <source>
        <dbReference type="ARBA" id="ARBA00034768"/>
    </source>
</evidence>
<comment type="subcellular location">
    <subcellularLocation>
        <location evidence="2">Host cytoplasm</location>
    </subcellularLocation>
    <subcellularLocation>
        <location evidence="1">Host endoplasmic reticulum membrane</location>
        <topology evidence="1">Multi-pass membrane protein</topology>
    </subcellularLocation>
    <subcellularLocation>
        <location evidence="3">Virion</location>
    </subcellularLocation>
</comment>
<dbReference type="KEGG" id="vg:18158367"/>
<keyword evidence="9" id="KW-0472">Membrane</keyword>
<reference evidence="14 15" key="2">
    <citation type="submission" date="2013-10" db="EMBL/GenBank/DDBJ databases">
        <title>The genome of epidemic Squirrel Poxvirus reveals novel virulence genes.</title>
        <authorList>
            <person name="Darby A.C."/>
            <person name="McInnes C.J."/>
            <person name="Kjaer K.H."/>
            <person name="Wood A.R."/>
            <person name="Hughes M."/>
            <person name="Martensen P.M."/>
            <person name="Radford A.D."/>
            <person name="Hall N."/>
            <person name="Chantrey J."/>
        </authorList>
    </citation>
    <scope>NUCLEOTIDE SEQUENCE [LARGE SCALE GENOMIC DNA]</scope>
    <source>
        <strain evidence="14">Red squirrel UK</strain>
    </source>
</reference>
<evidence type="ECO:0000256" key="10">
    <source>
        <dbReference type="ARBA" id="ARBA00023184"/>
    </source>
</evidence>
<protein>
    <recommendedName>
        <fullName evidence="13">Protein OPG070</fullName>
    </recommendedName>
</protein>
<evidence type="ECO:0000256" key="4">
    <source>
        <dbReference type="ARBA" id="ARBA00022553"/>
    </source>
</evidence>
<keyword evidence="10" id="KW-1038">Host endoplasmic reticulum</keyword>
<keyword evidence="7" id="KW-1043">Host membrane</keyword>
<dbReference type="RefSeq" id="YP_008658455.1">
    <property type="nucleotide sequence ID" value="NC_022563.1"/>
</dbReference>
<keyword evidence="15" id="KW-1185">Reference proteome</keyword>
<keyword evidence="11" id="KW-1035">Host cytoplasm</keyword>
<evidence type="ECO:0000313" key="15">
    <source>
        <dbReference type="Proteomes" id="UP000144311"/>
    </source>
</evidence>
<dbReference type="GeneID" id="18158367"/>
<evidence type="ECO:0000256" key="9">
    <source>
        <dbReference type="ARBA" id="ARBA00023136"/>
    </source>
</evidence>
<dbReference type="PIRSF" id="PIRSF015690">
    <property type="entry name" value="VAC_E8R"/>
    <property type="match status" value="1"/>
</dbReference>
<dbReference type="InterPro" id="IPR005057">
    <property type="entry name" value="Poxvirus_E8"/>
</dbReference>
<evidence type="ECO:0000256" key="7">
    <source>
        <dbReference type="ARBA" id="ARBA00022870"/>
    </source>
</evidence>
<evidence type="ECO:0000313" key="14">
    <source>
        <dbReference type="EMBL" id="CCD83213.1"/>
    </source>
</evidence>
<accession>U3UBC3</accession>
<keyword evidence="5" id="KW-0812">Transmembrane</keyword>
<evidence type="ECO:0000256" key="11">
    <source>
        <dbReference type="ARBA" id="ARBA00023200"/>
    </source>
</evidence>
<gene>
    <name evidence="14" type="primary">E8R</name>
    <name evidence="14" type="ORF">SQPV_0300</name>
</gene>
<dbReference type="Pfam" id="PF03394">
    <property type="entry name" value="Pox_E8"/>
    <property type="match status" value="1"/>
</dbReference>
<evidence type="ECO:0000256" key="5">
    <source>
        <dbReference type="ARBA" id="ARBA00022692"/>
    </source>
</evidence>
<evidence type="ECO:0000256" key="2">
    <source>
        <dbReference type="ARBA" id="ARBA00004192"/>
    </source>
</evidence>
<keyword evidence="8" id="KW-1133">Transmembrane helix</keyword>
<dbReference type="GO" id="GO:0044423">
    <property type="term" value="C:virion component"/>
    <property type="evidence" value="ECO:0007669"/>
    <property type="project" value="UniProtKB-KW"/>
</dbReference>
<keyword evidence="4" id="KW-0597">Phosphoprotein</keyword>
<name>U3UBC3_9POXV</name>
<evidence type="ECO:0000256" key="6">
    <source>
        <dbReference type="ARBA" id="ARBA00022844"/>
    </source>
</evidence>
<evidence type="ECO:0000256" key="3">
    <source>
        <dbReference type="ARBA" id="ARBA00004328"/>
    </source>
</evidence>
<evidence type="ECO:0000256" key="13">
    <source>
        <dbReference type="ARBA" id="ARBA00034818"/>
    </source>
</evidence>
<evidence type="ECO:0000256" key="1">
    <source>
        <dbReference type="ARBA" id="ARBA00004153"/>
    </source>
</evidence>
<evidence type="ECO:0000256" key="8">
    <source>
        <dbReference type="ARBA" id="ARBA00022989"/>
    </source>
</evidence>